<evidence type="ECO:0000313" key="2">
    <source>
        <dbReference type="EMBL" id="JAP06925.1"/>
    </source>
</evidence>
<dbReference type="EMBL" id="GEDG01039913">
    <property type="protein sequence ID" value="JAP06925.1"/>
    <property type="molecule type" value="Transcribed_RNA"/>
</dbReference>
<dbReference type="AlphaFoldDB" id="A0A0V0GGB5"/>
<name>A0A0V0GGB5_SOLCH</name>
<evidence type="ECO:0000256" key="1">
    <source>
        <dbReference type="SAM" id="MobiDB-lite"/>
    </source>
</evidence>
<organism evidence="2">
    <name type="scientific">Solanum chacoense</name>
    <name type="common">Chaco potato</name>
    <dbReference type="NCBI Taxonomy" id="4108"/>
    <lineage>
        <taxon>Eukaryota</taxon>
        <taxon>Viridiplantae</taxon>
        <taxon>Streptophyta</taxon>
        <taxon>Embryophyta</taxon>
        <taxon>Tracheophyta</taxon>
        <taxon>Spermatophyta</taxon>
        <taxon>Magnoliopsida</taxon>
        <taxon>eudicotyledons</taxon>
        <taxon>Gunneridae</taxon>
        <taxon>Pentapetalae</taxon>
        <taxon>asterids</taxon>
        <taxon>lamiids</taxon>
        <taxon>Solanales</taxon>
        <taxon>Solanaceae</taxon>
        <taxon>Solanoideae</taxon>
        <taxon>Solaneae</taxon>
        <taxon>Solanum</taxon>
    </lineage>
</organism>
<accession>A0A0V0GGB5</accession>
<feature type="region of interest" description="Disordered" evidence="1">
    <location>
        <begin position="23"/>
        <end position="50"/>
    </location>
</feature>
<reference evidence="2" key="1">
    <citation type="submission" date="2015-12" db="EMBL/GenBank/DDBJ databases">
        <title>Gene expression during late stages of embryo sac development: a critical building block for successful pollen-pistil interactions.</title>
        <authorList>
            <person name="Liu Y."/>
            <person name="Joly V."/>
            <person name="Sabar M."/>
            <person name="Matton D.P."/>
        </authorList>
    </citation>
    <scope>NUCLEOTIDE SEQUENCE</scope>
</reference>
<protein>
    <submittedName>
        <fullName evidence="2">Putative ovule protein</fullName>
    </submittedName>
</protein>
<feature type="compositionally biased region" description="Gly residues" evidence="1">
    <location>
        <begin position="23"/>
        <end position="45"/>
    </location>
</feature>
<sequence length="68" mass="7362">MFEGFFGKFRSEWRRDFFRGAGGGFSEGGKGGGGVVVSGGNGGGEGWRRWREGEDGIHYQLTQLGSEN</sequence>
<proteinExistence type="predicted"/>